<dbReference type="EMBL" id="JBBXJM010000002">
    <property type="protein sequence ID" value="KAL1411761.1"/>
    <property type="molecule type" value="Genomic_DNA"/>
</dbReference>
<name>A0ABR3QAL5_9TREE</name>
<evidence type="ECO:0008006" key="3">
    <source>
        <dbReference type="Google" id="ProtNLM"/>
    </source>
</evidence>
<dbReference type="Proteomes" id="UP001565368">
    <property type="component" value="Unassembled WGS sequence"/>
</dbReference>
<organism evidence="1 2">
    <name type="scientific">Vanrija albida</name>
    <dbReference type="NCBI Taxonomy" id="181172"/>
    <lineage>
        <taxon>Eukaryota</taxon>
        <taxon>Fungi</taxon>
        <taxon>Dikarya</taxon>
        <taxon>Basidiomycota</taxon>
        <taxon>Agaricomycotina</taxon>
        <taxon>Tremellomycetes</taxon>
        <taxon>Trichosporonales</taxon>
        <taxon>Trichosporonaceae</taxon>
        <taxon>Vanrija</taxon>
    </lineage>
</organism>
<proteinExistence type="predicted"/>
<protein>
    <recommendedName>
        <fullName evidence="3">BTB domain-containing protein</fullName>
    </recommendedName>
</protein>
<sequence>MALDIGDTEIITDDTEWTSSDFTLISADNVRFRVPSFFILAAMPVFRDAGGGASVSNDKIVYFTDSSFETASTLRTFCQLITTARLPSWEEGEYAELSQHITDVVTFLRKYECDAMLETFKLAFHYNYLHSADSDFSLEGLVLGSVADDLHFCIEAMYTNSWEPPTDVPHQKIMMLVPFNMPLKVHNLIPPTYLWALSSAWQNADNDMGKFRELFRSLVHHARRG</sequence>
<keyword evidence="2" id="KW-1185">Reference proteome</keyword>
<reference evidence="1 2" key="1">
    <citation type="submission" date="2023-08" db="EMBL/GenBank/DDBJ databases">
        <title>Annotated Genome Sequence of Vanrija albida AlHP1.</title>
        <authorList>
            <person name="Herzog R."/>
        </authorList>
    </citation>
    <scope>NUCLEOTIDE SEQUENCE [LARGE SCALE GENOMIC DNA]</scope>
    <source>
        <strain evidence="1 2">AlHP1</strain>
    </source>
</reference>
<dbReference type="GeneID" id="95983771"/>
<accession>A0ABR3QAL5</accession>
<gene>
    <name evidence="1" type="ORF">Q8F55_002728</name>
</gene>
<evidence type="ECO:0000313" key="1">
    <source>
        <dbReference type="EMBL" id="KAL1411761.1"/>
    </source>
</evidence>
<dbReference type="RefSeq" id="XP_069211705.1">
    <property type="nucleotide sequence ID" value="XM_069351319.1"/>
</dbReference>
<comment type="caution">
    <text evidence="1">The sequence shown here is derived from an EMBL/GenBank/DDBJ whole genome shotgun (WGS) entry which is preliminary data.</text>
</comment>
<evidence type="ECO:0000313" key="2">
    <source>
        <dbReference type="Proteomes" id="UP001565368"/>
    </source>
</evidence>